<comment type="subcellular location">
    <subcellularLocation>
        <location evidence="1 7">Cytoplasm</location>
    </subcellularLocation>
</comment>
<feature type="active site" evidence="7">
    <location>
        <position position="57"/>
    </location>
</feature>
<accession>A0A2K8L5B1</accession>
<dbReference type="NCBIfam" id="NF001453">
    <property type="entry name" value="PRK00312.1"/>
    <property type="match status" value="1"/>
</dbReference>
<dbReference type="AlphaFoldDB" id="A0A2K8L5B1"/>
<evidence type="ECO:0000256" key="5">
    <source>
        <dbReference type="ARBA" id="ARBA00022679"/>
    </source>
</evidence>
<evidence type="ECO:0000313" key="9">
    <source>
        <dbReference type="Proteomes" id="UP000231637"/>
    </source>
</evidence>
<dbReference type="GO" id="GO:0030091">
    <property type="term" value="P:protein repair"/>
    <property type="evidence" value="ECO:0007669"/>
    <property type="project" value="UniProtKB-UniRule"/>
</dbReference>
<keyword evidence="6 7" id="KW-0949">S-adenosyl-L-methionine</keyword>
<comment type="function">
    <text evidence="7">Catalyzes the methyl esterification of L-isoaspartyl residues in peptides and proteins that result from spontaneous decomposition of normal L-aspartyl and L-asparaginyl residues. It plays a role in the repair and/or degradation of damaged proteins.</text>
</comment>
<sequence>MPLHDMVRDQIEHRGVHDARVLEAMRTVPRHRFVLPQDRCDAYGDFPLPIGFHQTISQPYIVAYMCELARLEPSDHVLELGTGSGYNAAVISRLVDHVYSIEIVPELARRAAEKLRQLHYDNITVRLGDGHDGWPEAAPFDAIIVTAAAEQVPQPLLDQLVEGGRLVIPVGSPFSSQELILLEKRQGVIRAAPKLPVRFVPLTGKGQTQD</sequence>
<dbReference type="Proteomes" id="UP000231637">
    <property type="component" value="Chromosome"/>
</dbReference>
<dbReference type="FunFam" id="3.40.50.150:FF:000010">
    <property type="entry name" value="Protein-L-isoaspartate O-methyltransferase"/>
    <property type="match status" value="1"/>
</dbReference>
<gene>
    <name evidence="7" type="primary">pcm</name>
    <name evidence="8" type="ORF">Ga0123462_0163</name>
</gene>
<evidence type="ECO:0000256" key="3">
    <source>
        <dbReference type="ARBA" id="ARBA00022490"/>
    </source>
</evidence>
<dbReference type="GO" id="GO:0032259">
    <property type="term" value="P:methylation"/>
    <property type="evidence" value="ECO:0007669"/>
    <property type="project" value="UniProtKB-KW"/>
</dbReference>
<comment type="catalytic activity">
    <reaction evidence="7">
        <text>[protein]-L-isoaspartate + S-adenosyl-L-methionine = [protein]-L-isoaspartate alpha-methyl ester + S-adenosyl-L-homocysteine</text>
        <dbReference type="Rhea" id="RHEA:12705"/>
        <dbReference type="Rhea" id="RHEA-COMP:12143"/>
        <dbReference type="Rhea" id="RHEA-COMP:12144"/>
        <dbReference type="ChEBI" id="CHEBI:57856"/>
        <dbReference type="ChEBI" id="CHEBI:59789"/>
        <dbReference type="ChEBI" id="CHEBI:90596"/>
        <dbReference type="ChEBI" id="CHEBI:90598"/>
        <dbReference type="EC" id="2.1.1.77"/>
    </reaction>
</comment>
<dbReference type="OrthoDB" id="5293095at2"/>
<name>A0A2K8L5B1_9PROT</name>
<dbReference type="SUPFAM" id="SSF53335">
    <property type="entry name" value="S-adenosyl-L-methionine-dependent methyltransferases"/>
    <property type="match status" value="1"/>
</dbReference>
<dbReference type="CDD" id="cd02440">
    <property type="entry name" value="AdoMet_MTases"/>
    <property type="match status" value="1"/>
</dbReference>
<dbReference type="GO" id="GO:0005737">
    <property type="term" value="C:cytoplasm"/>
    <property type="evidence" value="ECO:0007669"/>
    <property type="project" value="UniProtKB-SubCell"/>
</dbReference>
<protein>
    <recommendedName>
        <fullName evidence="7">Protein-L-isoaspartate O-methyltransferase</fullName>
        <ecNumber evidence="7">2.1.1.77</ecNumber>
    </recommendedName>
    <alternativeName>
        <fullName evidence="7">L-isoaspartyl protein carboxyl methyltransferase</fullName>
    </alternativeName>
    <alternativeName>
        <fullName evidence="7">Protein L-isoaspartyl methyltransferase</fullName>
    </alternativeName>
    <alternativeName>
        <fullName evidence="7">Protein-beta-aspartate methyltransferase</fullName>
        <shortName evidence="7">PIMT</shortName>
    </alternativeName>
</protein>
<dbReference type="GO" id="GO:0004719">
    <property type="term" value="F:protein-L-isoaspartate (D-aspartate) O-methyltransferase activity"/>
    <property type="evidence" value="ECO:0007669"/>
    <property type="project" value="UniProtKB-UniRule"/>
</dbReference>
<dbReference type="InterPro" id="IPR029063">
    <property type="entry name" value="SAM-dependent_MTases_sf"/>
</dbReference>
<dbReference type="Gene3D" id="3.40.50.150">
    <property type="entry name" value="Vaccinia Virus protein VP39"/>
    <property type="match status" value="1"/>
</dbReference>
<evidence type="ECO:0000256" key="4">
    <source>
        <dbReference type="ARBA" id="ARBA00022603"/>
    </source>
</evidence>
<dbReference type="EMBL" id="CP018800">
    <property type="protein sequence ID" value="ATX81041.1"/>
    <property type="molecule type" value="Genomic_DNA"/>
</dbReference>
<dbReference type="InterPro" id="IPR000682">
    <property type="entry name" value="PCMT"/>
</dbReference>
<dbReference type="RefSeq" id="WP_100264562.1">
    <property type="nucleotide sequence ID" value="NZ_CP018800.1"/>
</dbReference>
<evidence type="ECO:0000256" key="6">
    <source>
        <dbReference type="ARBA" id="ARBA00022691"/>
    </source>
</evidence>
<evidence type="ECO:0000256" key="1">
    <source>
        <dbReference type="ARBA" id="ARBA00004496"/>
    </source>
</evidence>
<evidence type="ECO:0000256" key="2">
    <source>
        <dbReference type="ARBA" id="ARBA00005369"/>
    </source>
</evidence>
<evidence type="ECO:0000256" key="7">
    <source>
        <dbReference type="HAMAP-Rule" id="MF_00090"/>
    </source>
</evidence>
<dbReference type="EC" id="2.1.1.77" evidence="7"/>
<dbReference type="PANTHER" id="PTHR11579">
    <property type="entry name" value="PROTEIN-L-ISOASPARTATE O-METHYLTRANSFERASE"/>
    <property type="match status" value="1"/>
</dbReference>
<reference evidence="8 9" key="1">
    <citation type="submission" date="2016-12" db="EMBL/GenBank/DDBJ databases">
        <title>Isolation and genomic insights into novel planktonic Zetaproteobacteria from stratified waters of the Chesapeake Bay.</title>
        <authorList>
            <person name="McAllister S.M."/>
            <person name="Kato S."/>
            <person name="Chan C.S."/>
            <person name="Chiu B.K."/>
            <person name="Field E.K."/>
        </authorList>
    </citation>
    <scope>NUCLEOTIDE SEQUENCE [LARGE SCALE GENOMIC DNA]</scope>
    <source>
        <strain evidence="8 9">CP-8</strain>
    </source>
</reference>
<comment type="similarity">
    <text evidence="2 7">Belongs to the methyltransferase superfamily. L-isoaspartyl/D-aspartyl protein methyltransferase family.</text>
</comment>
<organism evidence="8 9">
    <name type="scientific">Mariprofundus ferrinatatus</name>
    <dbReference type="NCBI Taxonomy" id="1921087"/>
    <lineage>
        <taxon>Bacteria</taxon>
        <taxon>Pseudomonadati</taxon>
        <taxon>Pseudomonadota</taxon>
        <taxon>Candidatius Mariprofundia</taxon>
        <taxon>Mariprofundales</taxon>
        <taxon>Mariprofundaceae</taxon>
        <taxon>Mariprofundus</taxon>
    </lineage>
</organism>
<keyword evidence="9" id="KW-1185">Reference proteome</keyword>
<dbReference type="KEGG" id="mfn:Ga0123462_0163"/>
<dbReference type="NCBIfam" id="TIGR00080">
    <property type="entry name" value="pimt"/>
    <property type="match status" value="1"/>
</dbReference>
<keyword evidence="3 7" id="KW-0963">Cytoplasm</keyword>
<dbReference type="PROSITE" id="PS01279">
    <property type="entry name" value="PCMT"/>
    <property type="match status" value="1"/>
</dbReference>
<dbReference type="Pfam" id="PF01135">
    <property type="entry name" value="PCMT"/>
    <property type="match status" value="1"/>
</dbReference>
<dbReference type="PANTHER" id="PTHR11579:SF0">
    <property type="entry name" value="PROTEIN-L-ISOASPARTATE(D-ASPARTATE) O-METHYLTRANSFERASE"/>
    <property type="match status" value="1"/>
</dbReference>
<keyword evidence="5 7" id="KW-0808">Transferase</keyword>
<proteinExistence type="inferred from homology"/>
<dbReference type="HAMAP" id="MF_00090">
    <property type="entry name" value="PIMT"/>
    <property type="match status" value="1"/>
</dbReference>
<evidence type="ECO:0000313" key="8">
    <source>
        <dbReference type="EMBL" id="ATX81041.1"/>
    </source>
</evidence>
<keyword evidence="4 7" id="KW-0489">Methyltransferase</keyword>